<dbReference type="RefSeq" id="WP_014808177.1">
    <property type="nucleotide sequence ID" value="NC_018025.1"/>
</dbReference>
<feature type="domain" description="AMIN" evidence="2">
    <location>
        <begin position="36"/>
        <end position="108"/>
    </location>
</feature>
<feature type="region of interest" description="Disordered" evidence="1">
    <location>
        <begin position="212"/>
        <end position="240"/>
    </location>
</feature>
<dbReference type="OrthoDB" id="9775096at2"/>
<protein>
    <submittedName>
        <fullName evidence="3">Localisation of periplasmic protein complexes</fullName>
    </submittedName>
</protein>
<dbReference type="AlphaFoldDB" id="I4C0C7"/>
<reference evidence="4" key="1">
    <citation type="submission" date="2012-06" db="EMBL/GenBank/DDBJ databases">
        <title>Complete sequence of chromosome of Desulfomonile tiedjei DSM 6799.</title>
        <authorList>
            <person name="Lucas S."/>
            <person name="Copeland A."/>
            <person name="Lapidus A."/>
            <person name="Glavina del Rio T."/>
            <person name="Dalin E."/>
            <person name="Tice H."/>
            <person name="Bruce D."/>
            <person name="Goodwin L."/>
            <person name="Pitluck S."/>
            <person name="Peters L."/>
            <person name="Ovchinnikova G."/>
            <person name="Zeytun A."/>
            <person name="Lu M."/>
            <person name="Kyrpides N."/>
            <person name="Mavromatis K."/>
            <person name="Ivanova N."/>
            <person name="Brettin T."/>
            <person name="Detter J.C."/>
            <person name="Han C."/>
            <person name="Larimer F."/>
            <person name="Land M."/>
            <person name="Hauser L."/>
            <person name="Markowitz V."/>
            <person name="Cheng J.-F."/>
            <person name="Hugenholtz P."/>
            <person name="Woyke T."/>
            <person name="Wu D."/>
            <person name="Spring S."/>
            <person name="Schroeder M."/>
            <person name="Brambilla E."/>
            <person name="Klenk H.-P."/>
            <person name="Eisen J.A."/>
        </authorList>
    </citation>
    <scope>NUCLEOTIDE SEQUENCE [LARGE SCALE GENOMIC DNA]</scope>
    <source>
        <strain evidence="4">ATCC 49306 / DSM 6799 / DCB-1</strain>
    </source>
</reference>
<dbReference type="Proteomes" id="UP000006055">
    <property type="component" value="Chromosome"/>
</dbReference>
<name>I4C0C7_DESTA</name>
<keyword evidence="4" id="KW-1185">Reference proteome</keyword>
<gene>
    <name evidence="3" type="ordered locus">Desti_0276</name>
</gene>
<dbReference type="EMBL" id="CP003360">
    <property type="protein sequence ID" value="AFM23018.1"/>
    <property type="molecule type" value="Genomic_DNA"/>
</dbReference>
<accession>I4C0C7</accession>
<evidence type="ECO:0000313" key="3">
    <source>
        <dbReference type="EMBL" id="AFM23018.1"/>
    </source>
</evidence>
<dbReference type="HOGENOM" id="CLU_1154986_0_0_7"/>
<evidence type="ECO:0000259" key="2">
    <source>
        <dbReference type="Pfam" id="PF11741"/>
    </source>
</evidence>
<dbReference type="Pfam" id="PF11741">
    <property type="entry name" value="AMIN"/>
    <property type="match status" value="1"/>
</dbReference>
<proteinExistence type="predicted"/>
<organism evidence="3 4">
    <name type="scientific">Desulfomonile tiedjei (strain ATCC 49306 / DSM 6799 / DCB-1)</name>
    <dbReference type="NCBI Taxonomy" id="706587"/>
    <lineage>
        <taxon>Bacteria</taxon>
        <taxon>Pseudomonadati</taxon>
        <taxon>Thermodesulfobacteriota</taxon>
        <taxon>Desulfomonilia</taxon>
        <taxon>Desulfomonilales</taxon>
        <taxon>Desulfomonilaceae</taxon>
        <taxon>Desulfomonile</taxon>
    </lineage>
</organism>
<dbReference type="InterPro" id="IPR021731">
    <property type="entry name" value="AMIN_dom"/>
</dbReference>
<evidence type="ECO:0000313" key="4">
    <source>
        <dbReference type="Proteomes" id="UP000006055"/>
    </source>
</evidence>
<sequence length="240" mass="26040">MAFVSRFTVCVSIFSVVFPLVFTLNAFAYGEIADITITPDGKRISIRIEGRIGKYSAHTLQNPARLVLDFEDTGLSKEPAISGTMASGIDIRTARKGTSARVVMNLGNRPLPDHRVTVVGNHLLVFLNNWSNPAGTAQQAKEQPPKQESQEPTVLSGSKDLHIKSAEVLNGQIVLKVVHRADQSRIYKIELGVDFDQLGFNTASIHPLSSLQRDAAVQKPAQKNSQPGGPRKSATPLAGY</sequence>
<feature type="region of interest" description="Disordered" evidence="1">
    <location>
        <begin position="135"/>
        <end position="157"/>
    </location>
</feature>
<dbReference type="Gene3D" id="2.60.40.3500">
    <property type="match status" value="1"/>
</dbReference>
<dbReference type="KEGG" id="dti:Desti_0276"/>
<evidence type="ECO:0000256" key="1">
    <source>
        <dbReference type="SAM" id="MobiDB-lite"/>
    </source>
</evidence>